<dbReference type="GeneID" id="78820231"/>
<gene>
    <name evidence="1" type="ORF">ACFQMA_08950</name>
</gene>
<dbReference type="Proteomes" id="UP001596432">
    <property type="component" value="Unassembled WGS sequence"/>
</dbReference>
<evidence type="ECO:0000313" key="1">
    <source>
        <dbReference type="EMBL" id="MFC7139960.1"/>
    </source>
</evidence>
<evidence type="ECO:0000313" key="2">
    <source>
        <dbReference type="Proteomes" id="UP001596432"/>
    </source>
</evidence>
<dbReference type="EMBL" id="JBHTAS010000001">
    <property type="protein sequence ID" value="MFC7139960.1"/>
    <property type="molecule type" value="Genomic_DNA"/>
</dbReference>
<organism evidence="1 2">
    <name type="scientific">Halosimplex aquaticum</name>
    <dbReference type="NCBI Taxonomy" id="3026162"/>
    <lineage>
        <taxon>Archaea</taxon>
        <taxon>Methanobacteriati</taxon>
        <taxon>Methanobacteriota</taxon>
        <taxon>Stenosarchaea group</taxon>
        <taxon>Halobacteria</taxon>
        <taxon>Halobacteriales</taxon>
        <taxon>Haloarculaceae</taxon>
        <taxon>Halosimplex</taxon>
    </lineage>
</organism>
<accession>A0ABD5Y3P8</accession>
<protein>
    <submittedName>
        <fullName evidence="1">Uncharacterized protein</fullName>
    </submittedName>
</protein>
<proteinExistence type="predicted"/>
<name>A0ABD5Y3P8_9EURY</name>
<comment type="caution">
    <text evidence="1">The sequence shown here is derived from an EMBL/GenBank/DDBJ whole genome shotgun (WGS) entry which is preliminary data.</text>
</comment>
<reference evidence="1 2" key="1">
    <citation type="journal article" date="2019" name="Int. J. Syst. Evol. Microbiol.">
        <title>The Global Catalogue of Microorganisms (GCM) 10K type strain sequencing project: providing services to taxonomists for standard genome sequencing and annotation.</title>
        <authorList>
            <consortium name="The Broad Institute Genomics Platform"/>
            <consortium name="The Broad Institute Genome Sequencing Center for Infectious Disease"/>
            <person name="Wu L."/>
            <person name="Ma J."/>
        </authorList>
    </citation>
    <scope>NUCLEOTIDE SEQUENCE [LARGE SCALE GENOMIC DNA]</scope>
    <source>
        <strain evidence="1 2">XZYJT29</strain>
    </source>
</reference>
<keyword evidence="2" id="KW-1185">Reference proteome</keyword>
<sequence length="103" mass="11393">MSTDTETVEGYVMDAGCIRKNARDELLENARSHTRDCALMGHCVESGYGIVTEDDRVTMLDPEATPAVVNVVEASGRDKGIRLRVTREERDSAMETTDVTEIE</sequence>
<dbReference type="RefSeq" id="WP_274325528.1">
    <property type="nucleotide sequence ID" value="NZ_CP118158.1"/>
</dbReference>
<dbReference type="AlphaFoldDB" id="A0ABD5Y3P8"/>